<reference evidence="2" key="1">
    <citation type="journal article" date="2010" name="Science">
        <title>Signatures of adaptation to obligate biotrophy in the Hyaloperonospora arabidopsidis genome.</title>
        <authorList>
            <person name="Baxter L."/>
            <person name="Tripathy S."/>
            <person name="Ishaque N."/>
            <person name="Boot N."/>
            <person name="Cabral A."/>
            <person name="Kemen E."/>
            <person name="Thines M."/>
            <person name="Ah-Fong A."/>
            <person name="Anderson R."/>
            <person name="Badejoko W."/>
            <person name="Bittner-Eddy P."/>
            <person name="Boore J.L."/>
            <person name="Chibucos M.C."/>
            <person name="Coates M."/>
            <person name="Dehal P."/>
            <person name="Delehaunty K."/>
            <person name="Dong S."/>
            <person name="Downton P."/>
            <person name="Dumas B."/>
            <person name="Fabro G."/>
            <person name="Fronick C."/>
            <person name="Fuerstenberg S.I."/>
            <person name="Fulton L."/>
            <person name="Gaulin E."/>
            <person name="Govers F."/>
            <person name="Hughes L."/>
            <person name="Humphray S."/>
            <person name="Jiang R.H."/>
            <person name="Judelson H."/>
            <person name="Kamoun S."/>
            <person name="Kyung K."/>
            <person name="Meijer H."/>
            <person name="Minx P."/>
            <person name="Morris P."/>
            <person name="Nelson J."/>
            <person name="Phuntumart V."/>
            <person name="Qutob D."/>
            <person name="Rehmany A."/>
            <person name="Rougon-Cardoso A."/>
            <person name="Ryden P."/>
            <person name="Torto-Alalibo T."/>
            <person name="Studholme D."/>
            <person name="Wang Y."/>
            <person name="Win J."/>
            <person name="Wood J."/>
            <person name="Clifton S.W."/>
            <person name="Rogers J."/>
            <person name="Van den Ackerveken G."/>
            <person name="Jones J.D."/>
            <person name="McDowell J.M."/>
            <person name="Beynon J."/>
            <person name="Tyler B.M."/>
        </authorList>
    </citation>
    <scope>NUCLEOTIDE SEQUENCE [LARGE SCALE GENOMIC DNA]</scope>
    <source>
        <strain evidence="2">Emoy2</strain>
    </source>
</reference>
<name>M4BD44_HYAAE</name>
<dbReference type="VEuPathDB" id="FungiDB:HpaG804211"/>
<keyword evidence="2" id="KW-1185">Reference proteome</keyword>
<dbReference type="AlphaFoldDB" id="M4BD44"/>
<evidence type="ECO:0000313" key="1">
    <source>
        <dbReference type="EnsemblProtists" id="HpaP804211"/>
    </source>
</evidence>
<evidence type="ECO:0000313" key="2">
    <source>
        <dbReference type="Proteomes" id="UP000011713"/>
    </source>
</evidence>
<reference evidence="1" key="2">
    <citation type="submission" date="2015-06" db="UniProtKB">
        <authorList>
            <consortium name="EnsemblProtists"/>
        </authorList>
    </citation>
    <scope>IDENTIFICATION</scope>
    <source>
        <strain evidence="1">Emoy2</strain>
    </source>
</reference>
<dbReference type="InParanoid" id="M4BD44"/>
<organism evidence="1 2">
    <name type="scientific">Hyaloperonospora arabidopsidis (strain Emoy2)</name>
    <name type="common">Downy mildew agent</name>
    <name type="synonym">Peronospora arabidopsidis</name>
    <dbReference type="NCBI Taxonomy" id="559515"/>
    <lineage>
        <taxon>Eukaryota</taxon>
        <taxon>Sar</taxon>
        <taxon>Stramenopiles</taxon>
        <taxon>Oomycota</taxon>
        <taxon>Peronosporomycetes</taxon>
        <taxon>Peronosporales</taxon>
        <taxon>Peronosporaceae</taxon>
        <taxon>Hyaloperonospora</taxon>
    </lineage>
</organism>
<protein>
    <submittedName>
        <fullName evidence="1">Uncharacterized protein</fullName>
    </submittedName>
</protein>
<dbReference type="EMBL" id="JH598146">
    <property type="status" value="NOT_ANNOTATED_CDS"/>
    <property type="molecule type" value="Genomic_DNA"/>
</dbReference>
<dbReference type="eggNOG" id="ENOG502RFBN">
    <property type="taxonomic scope" value="Eukaryota"/>
</dbReference>
<proteinExistence type="predicted"/>
<dbReference type="Proteomes" id="UP000011713">
    <property type="component" value="Unassembled WGS sequence"/>
</dbReference>
<sequence length="130" mass="14535">MSDVLAYHDISLDNNTSFRVKVYAEILGPTNAWWGSVHNLVLLGESNGDPLSTKASLVSCARKDVAIDSVTVKNVSSTLEYRGLCFRLCAKQGCTFLKAYLPTERVKKKQADKSFEYMVKRLLEILDQSL</sequence>
<accession>M4BD44</accession>
<dbReference type="HOGENOM" id="CLU_1942127_0_0_1"/>
<dbReference type="EnsemblProtists" id="HpaT804211">
    <property type="protein sequence ID" value="HpaP804211"/>
    <property type="gene ID" value="HpaG804211"/>
</dbReference>